<reference evidence="2 3" key="1">
    <citation type="submission" date="2020-10" db="EMBL/GenBank/DDBJ databases">
        <title>Phylogeny of dyella-like bacteria.</title>
        <authorList>
            <person name="Fu J."/>
        </authorList>
    </citation>
    <scope>NUCLEOTIDE SEQUENCE [LARGE SCALE GENOMIC DNA]</scope>
    <source>
        <strain evidence="2 3">DHOB07</strain>
    </source>
</reference>
<keyword evidence="3" id="KW-1185">Reference proteome</keyword>
<protein>
    <submittedName>
        <fullName evidence="2">Uncharacterized protein</fullName>
    </submittedName>
</protein>
<dbReference type="RefSeq" id="WP_284400639.1">
    <property type="nucleotide sequence ID" value="NZ_BSNQ01000009.1"/>
</dbReference>
<feature type="region of interest" description="Disordered" evidence="1">
    <location>
        <begin position="85"/>
        <end position="120"/>
    </location>
</feature>
<sequence length="120" mass="13827">MLSPSDMERFPMVSQYVFPSSRGLFRIVSHGRRWRSLVDAREWARHDSAEAALDALRMSWPQARLPQTLGEWRYLGESPALPHARLARATRTTGVDPLHARVRRSRRLQDRPSRGVTDHG</sequence>
<dbReference type="Proteomes" id="UP001620405">
    <property type="component" value="Unassembled WGS sequence"/>
</dbReference>
<gene>
    <name evidence="2" type="ORF">ISP13_09345</name>
</gene>
<proteinExistence type="predicted"/>
<organism evidence="2 3">
    <name type="scientific">Dyella lipolytica</name>
    <dbReference type="NCBI Taxonomy" id="1867835"/>
    <lineage>
        <taxon>Bacteria</taxon>
        <taxon>Pseudomonadati</taxon>
        <taxon>Pseudomonadota</taxon>
        <taxon>Gammaproteobacteria</taxon>
        <taxon>Lysobacterales</taxon>
        <taxon>Rhodanobacteraceae</taxon>
        <taxon>Dyella</taxon>
    </lineage>
</organism>
<comment type="caution">
    <text evidence="2">The sequence shown here is derived from an EMBL/GenBank/DDBJ whole genome shotgun (WGS) entry which is preliminary data.</text>
</comment>
<name>A0ABW8IUT3_9GAMM</name>
<evidence type="ECO:0000313" key="3">
    <source>
        <dbReference type="Proteomes" id="UP001620405"/>
    </source>
</evidence>
<accession>A0ABW8IUT3</accession>
<evidence type="ECO:0000313" key="2">
    <source>
        <dbReference type="EMBL" id="MFK2873733.1"/>
    </source>
</evidence>
<feature type="compositionally biased region" description="Basic and acidic residues" evidence="1">
    <location>
        <begin position="107"/>
        <end position="120"/>
    </location>
</feature>
<dbReference type="EMBL" id="JADIKG010000012">
    <property type="protein sequence ID" value="MFK2873733.1"/>
    <property type="molecule type" value="Genomic_DNA"/>
</dbReference>
<evidence type="ECO:0000256" key="1">
    <source>
        <dbReference type="SAM" id="MobiDB-lite"/>
    </source>
</evidence>